<dbReference type="EMBL" id="MNAD01001618">
    <property type="protein sequence ID" value="OJT03385.1"/>
    <property type="molecule type" value="Genomic_DNA"/>
</dbReference>
<keyword evidence="1" id="KW-0472">Membrane</keyword>
<evidence type="ECO:0000313" key="2">
    <source>
        <dbReference type="EMBL" id="OJT03385.1"/>
    </source>
</evidence>
<accession>A0A1M2V732</accession>
<reference evidence="2 3" key="1">
    <citation type="submission" date="2016-10" db="EMBL/GenBank/DDBJ databases">
        <title>Genome sequence of the basidiomycete white-rot fungus Trametes pubescens.</title>
        <authorList>
            <person name="Makela M.R."/>
            <person name="Granchi Z."/>
            <person name="Peng M."/>
            <person name="De Vries R.P."/>
            <person name="Grigoriev I."/>
            <person name="Riley R."/>
            <person name="Hilden K."/>
        </authorList>
    </citation>
    <scope>NUCLEOTIDE SEQUENCE [LARGE SCALE GENOMIC DNA]</scope>
    <source>
        <strain evidence="2 3">FBCC735</strain>
    </source>
</reference>
<name>A0A1M2V732_TRAPU</name>
<protein>
    <submittedName>
        <fullName evidence="2">Uncharacterized protein</fullName>
    </submittedName>
</protein>
<feature type="transmembrane region" description="Helical" evidence="1">
    <location>
        <begin position="47"/>
        <end position="75"/>
    </location>
</feature>
<evidence type="ECO:0000313" key="3">
    <source>
        <dbReference type="Proteomes" id="UP000184267"/>
    </source>
</evidence>
<dbReference type="OMA" id="YCDGHRC"/>
<organism evidence="2 3">
    <name type="scientific">Trametes pubescens</name>
    <name type="common">White-rot fungus</name>
    <dbReference type="NCBI Taxonomy" id="154538"/>
    <lineage>
        <taxon>Eukaryota</taxon>
        <taxon>Fungi</taxon>
        <taxon>Dikarya</taxon>
        <taxon>Basidiomycota</taxon>
        <taxon>Agaricomycotina</taxon>
        <taxon>Agaricomycetes</taxon>
        <taxon>Polyporales</taxon>
        <taxon>Polyporaceae</taxon>
        <taxon>Trametes</taxon>
    </lineage>
</organism>
<keyword evidence="3" id="KW-1185">Reference proteome</keyword>
<sequence>MSSRILDLTLFGGTRHLAQEMTATYGDAVTTSQTVWYFKHYSSDRRVLRFLVAIIWLLDALHLALYLVTMFIYLVQKKGAFFGQQPLPWRSRLVSYSLSKKKSLLVVMAIFVTITFVYSVSLLGTLNARESLRWEAQNMGRFPLPDIQITVPVTPKRTLSDSMPHFHGLSLGLHCDTPSTYGSISSGDTRVYCDGHRCYALPPDMELGLDKRQSMDISESRIGTRTDPGEVVIVEPDPYLRRTVSG</sequence>
<evidence type="ECO:0000256" key="1">
    <source>
        <dbReference type="SAM" id="Phobius"/>
    </source>
</evidence>
<proteinExistence type="predicted"/>
<keyword evidence="1" id="KW-0812">Transmembrane</keyword>
<keyword evidence="1" id="KW-1133">Transmembrane helix</keyword>
<feature type="transmembrane region" description="Helical" evidence="1">
    <location>
        <begin position="104"/>
        <end position="126"/>
    </location>
</feature>
<comment type="caution">
    <text evidence="2">The sequence shown here is derived from an EMBL/GenBank/DDBJ whole genome shotgun (WGS) entry which is preliminary data.</text>
</comment>
<dbReference type="STRING" id="154538.A0A1M2V732"/>
<gene>
    <name evidence="2" type="ORF">TRAPUB_6054</name>
</gene>
<dbReference type="Proteomes" id="UP000184267">
    <property type="component" value="Unassembled WGS sequence"/>
</dbReference>
<dbReference type="AlphaFoldDB" id="A0A1M2V732"/>
<dbReference type="OrthoDB" id="2755316at2759"/>